<comment type="caution">
    <text evidence="4">The sequence shown here is derived from an EMBL/GenBank/DDBJ whole genome shotgun (WGS) entry which is preliminary data.</text>
</comment>
<dbReference type="Gene3D" id="2.10.70.10">
    <property type="entry name" value="Complement Module, domain 1"/>
    <property type="match status" value="1"/>
</dbReference>
<keyword evidence="5" id="KW-1185">Reference proteome</keyword>
<gene>
    <name evidence="4" type="ORF">NP493_1815g00015</name>
</gene>
<dbReference type="PROSITE" id="PS50923">
    <property type="entry name" value="SUSHI"/>
    <property type="match status" value="1"/>
</dbReference>
<dbReference type="CDD" id="cd00063">
    <property type="entry name" value="FN3"/>
    <property type="match status" value="1"/>
</dbReference>
<dbReference type="Pfam" id="PF00084">
    <property type="entry name" value="Sushi"/>
    <property type="match status" value="1"/>
</dbReference>
<evidence type="ECO:0000313" key="4">
    <source>
        <dbReference type="EMBL" id="KAK2158197.1"/>
    </source>
</evidence>
<evidence type="ECO:0000313" key="5">
    <source>
        <dbReference type="Proteomes" id="UP001209878"/>
    </source>
</evidence>
<dbReference type="InterPro" id="IPR003961">
    <property type="entry name" value="FN3_dom"/>
</dbReference>
<protein>
    <recommendedName>
        <fullName evidence="3">Sushi domain-containing protein</fullName>
    </recommendedName>
</protein>
<evidence type="ECO:0000256" key="2">
    <source>
        <dbReference type="PROSITE-ProRule" id="PRU00302"/>
    </source>
</evidence>
<evidence type="ECO:0000259" key="3">
    <source>
        <dbReference type="PROSITE" id="PS50923"/>
    </source>
</evidence>
<dbReference type="SUPFAM" id="SSF57535">
    <property type="entry name" value="Complement control module/SCR domain"/>
    <property type="match status" value="1"/>
</dbReference>
<comment type="caution">
    <text evidence="2">Lacks conserved residue(s) required for the propagation of feature annotation.</text>
</comment>
<dbReference type="CDD" id="cd00033">
    <property type="entry name" value="CCP"/>
    <property type="match status" value="1"/>
</dbReference>
<dbReference type="SMART" id="SM00032">
    <property type="entry name" value="CCP"/>
    <property type="match status" value="1"/>
</dbReference>
<keyword evidence="2" id="KW-0768">Sushi</keyword>
<feature type="domain" description="Sushi" evidence="3">
    <location>
        <begin position="84"/>
        <end position="142"/>
    </location>
</feature>
<name>A0AAD9N5V6_RIDPI</name>
<dbReference type="InterPro" id="IPR035976">
    <property type="entry name" value="Sushi/SCR/CCP_sf"/>
</dbReference>
<organism evidence="4 5">
    <name type="scientific">Ridgeia piscesae</name>
    <name type="common">Tubeworm</name>
    <dbReference type="NCBI Taxonomy" id="27915"/>
    <lineage>
        <taxon>Eukaryota</taxon>
        <taxon>Metazoa</taxon>
        <taxon>Spiralia</taxon>
        <taxon>Lophotrochozoa</taxon>
        <taxon>Annelida</taxon>
        <taxon>Polychaeta</taxon>
        <taxon>Sedentaria</taxon>
        <taxon>Canalipalpata</taxon>
        <taxon>Sabellida</taxon>
        <taxon>Siboglinidae</taxon>
        <taxon>Ridgeia</taxon>
    </lineage>
</organism>
<dbReference type="EMBL" id="JAODUO010001814">
    <property type="protein sequence ID" value="KAK2158197.1"/>
    <property type="molecule type" value="Genomic_DNA"/>
</dbReference>
<keyword evidence="1" id="KW-1015">Disulfide bond</keyword>
<dbReference type="AlphaFoldDB" id="A0AAD9N5V6"/>
<proteinExistence type="predicted"/>
<reference evidence="4" key="1">
    <citation type="journal article" date="2023" name="Mol. Biol. Evol.">
        <title>Third-Generation Sequencing Reveals the Adaptive Role of the Epigenome in Three Deep-Sea Polychaetes.</title>
        <authorList>
            <person name="Perez M."/>
            <person name="Aroh O."/>
            <person name="Sun Y."/>
            <person name="Lan Y."/>
            <person name="Juniper S.K."/>
            <person name="Young C.R."/>
            <person name="Angers B."/>
            <person name="Qian P.Y."/>
        </authorList>
    </citation>
    <scope>NUCLEOTIDE SEQUENCE</scope>
    <source>
        <strain evidence="4">R07B-5</strain>
    </source>
</reference>
<accession>A0AAD9N5V6</accession>
<sequence length="186" mass="20757">MCSLYLSIQELKISGCYNTVAVVIYYKHQSSTTWKKVPINRVTDTKVTLQSVSYDEYDVKLTATNNENITSTSSIVTANFLPKLTCGQPPEVSHATVKTTGSGYMDKATYTCATGYQSDGRQHVLVCSTNAKWEGDKVTCTGKKSSSTHILIKACMFAHLLNRFHDIQYRTTRRCILSSVFVQSVR</sequence>
<dbReference type="Proteomes" id="UP001209878">
    <property type="component" value="Unassembled WGS sequence"/>
</dbReference>
<dbReference type="InterPro" id="IPR000436">
    <property type="entry name" value="Sushi_SCR_CCP_dom"/>
</dbReference>
<evidence type="ECO:0000256" key="1">
    <source>
        <dbReference type="ARBA" id="ARBA00023157"/>
    </source>
</evidence>